<keyword evidence="4" id="KW-1185">Reference proteome</keyword>
<protein>
    <recommendedName>
        <fullName evidence="1">ATP-dependent Clp protease adapter protein ClpS</fullName>
    </recommendedName>
</protein>
<comment type="similarity">
    <text evidence="1">Belongs to the ClpS family.</text>
</comment>
<dbReference type="GO" id="GO:0008233">
    <property type="term" value="F:peptidase activity"/>
    <property type="evidence" value="ECO:0007669"/>
    <property type="project" value="UniProtKB-KW"/>
</dbReference>
<dbReference type="STRING" id="888050.HMPREF9004_1833"/>
<evidence type="ECO:0000313" key="4">
    <source>
        <dbReference type="Proteomes" id="UP000013015"/>
    </source>
</evidence>
<dbReference type="OrthoDB" id="162238at2"/>
<dbReference type="InterPro" id="IPR022935">
    <property type="entry name" value="ClpS"/>
</dbReference>
<evidence type="ECO:0000256" key="1">
    <source>
        <dbReference type="HAMAP-Rule" id="MF_00302"/>
    </source>
</evidence>
<dbReference type="HOGENOM" id="CLU_153743_1_0_11"/>
<evidence type="ECO:0000313" key="3">
    <source>
        <dbReference type="EMBL" id="ENO17427.1"/>
    </source>
</evidence>
<accession>N6X1W3</accession>
<feature type="domain" description="Adaptor protein ClpS core" evidence="2">
    <location>
        <begin position="22"/>
        <end position="91"/>
    </location>
</feature>
<dbReference type="Pfam" id="PF02617">
    <property type="entry name" value="ClpS"/>
    <property type="match status" value="1"/>
</dbReference>
<comment type="function">
    <text evidence="1">Involved in the modulation of the specificity of the ClpAP-mediated ATP-dependent protein degradation.</text>
</comment>
<dbReference type="SUPFAM" id="SSF54736">
    <property type="entry name" value="ClpS-like"/>
    <property type="match status" value="1"/>
</dbReference>
<dbReference type="Gene3D" id="3.30.1390.10">
    <property type="match status" value="1"/>
</dbReference>
<dbReference type="GO" id="GO:0006508">
    <property type="term" value="P:proteolysis"/>
    <property type="evidence" value="ECO:0007669"/>
    <property type="project" value="UniProtKB-UniRule"/>
</dbReference>
<reference evidence="3 4" key="1">
    <citation type="submission" date="2013-03" db="EMBL/GenBank/DDBJ databases">
        <title>Reference genome for the Human Microbiome Project.</title>
        <authorList>
            <person name="Aqrawi P."/>
            <person name="Ayvaz T."/>
            <person name="Bess C."/>
            <person name="Blankenburg K."/>
            <person name="Coyle M."/>
            <person name="Deng J."/>
            <person name="Forbes L."/>
            <person name="Fowler G."/>
            <person name="Francisco L."/>
            <person name="Fu Q."/>
            <person name="Gibbs R."/>
            <person name="Gross S."/>
            <person name="Gubbala S."/>
            <person name="Hale W."/>
            <person name="Hemphill L."/>
            <person name="Highlander S."/>
            <person name="Hirani K."/>
            <person name="Jackson L."/>
            <person name="Jakkamsetti A."/>
            <person name="Javaid M."/>
            <person name="Jayaseelan J.C."/>
            <person name="Jiang H."/>
            <person name="Joshi V."/>
            <person name="Korchina V."/>
            <person name="Kovar C."/>
            <person name="Lara F."/>
            <person name="Lee S."/>
            <person name="Liu Y."/>
            <person name="Mata R."/>
            <person name="Mathew T."/>
            <person name="Munidasa M."/>
            <person name="Muzny D."/>
            <person name="Nazareth L."/>
            <person name="Ngo R."/>
            <person name="Nguyen L."/>
            <person name="Nguyen N."/>
            <person name="Okwuonu G."/>
            <person name="Ongeri F."/>
            <person name="Palculict T."/>
            <person name="Patil S."/>
            <person name="Petrosino J."/>
            <person name="Pham C."/>
            <person name="Pham P."/>
            <person name="Pu L.-L."/>
            <person name="Qin X."/>
            <person name="Qu J."/>
            <person name="Reid J."/>
            <person name="Ross M."/>
            <person name="Ruth R."/>
            <person name="Saada N."/>
            <person name="San Lucas F."/>
            <person name="Santibanez J."/>
            <person name="Shang Y."/>
            <person name="Simmons D."/>
            <person name="Song X.-Z."/>
            <person name="Tang L.-Y."/>
            <person name="Thornton R."/>
            <person name="Warren J."/>
            <person name="Weissenberger G."/>
            <person name="Wilczek-Boney K."/>
            <person name="Worley K."/>
            <person name="Youmans B."/>
            <person name="Zhang J."/>
            <person name="Zhang L."/>
            <person name="Zhao Z."/>
            <person name="Zhou C."/>
            <person name="Zhu D."/>
            <person name="Zhu Y."/>
        </authorList>
    </citation>
    <scope>NUCLEOTIDE SEQUENCE [LARGE SCALE GENOMIC DNA]</scope>
    <source>
        <strain evidence="3 4">F0333</strain>
    </source>
</reference>
<dbReference type="eggNOG" id="COG2127">
    <property type="taxonomic scope" value="Bacteria"/>
</dbReference>
<dbReference type="InterPro" id="IPR003769">
    <property type="entry name" value="ClpS_core"/>
</dbReference>
<gene>
    <name evidence="1 3" type="primary">clpS</name>
    <name evidence="3" type="ORF">HMPREF9004_1833</name>
</gene>
<comment type="subunit">
    <text evidence="1">Binds to the N-terminal domain of the chaperone ClpA.</text>
</comment>
<dbReference type="AlphaFoldDB" id="N6X1W3"/>
<dbReference type="HAMAP" id="MF_00302">
    <property type="entry name" value="ClpS"/>
    <property type="match status" value="1"/>
</dbReference>
<keyword evidence="3" id="KW-0378">Hydrolase</keyword>
<dbReference type="PATRIC" id="fig|888050.3.peg.1754"/>
<proteinExistence type="inferred from homology"/>
<dbReference type="GO" id="GO:0030163">
    <property type="term" value="P:protein catabolic process"/>
    <property type="evidence" value="ECO:0007669"/>
    <property type="project" value="InterPro"/>
</dbReference>
<evidence type="ECO:0000259" key="2">
    <source>
        <dbReference type="Pfam" id="PF02617"/>
    </source>
</evidence>
<organism evidence="3 4">
    <name type="scientific">Schaalia cardiffensis F0333</name>
    <dbReference type="NCBI Taxonomy" id="888050"/>
    <lineage>
        <taxon>Bacteria</taxon>
        <taxon>Bacillati</taxon>
        <taxon>Actinomycetota</taxon>
        <taxon>Actinomycetes</taxon>
        <taxon>Actinomycetales</taxon>
        <taxon>Actinomycetaceae</taxon>
        <taxon>Schaalia</taxon>
    </lineage>
</organism>
<dbReference type="NCBIfam" id="NF000668">
    <property type="entry name" value="PRK00033.1-1"/>
    <property type="match status" value="1"/>
</dbReference>
<name>N6X1W3_9ACTO</name>
<dbReference type="Proteomes" id="UP000013015">
    <property type="component" value="Unassembled WGS sequence"/>
</dbReference>
<comment type="caution">
    <text evidence="3">The sequence shown here is derived from an EMBL/GenBank/DDBJ whole genome shotgun (WGS) entry which is preliminary data.</text>
</comment>
<keyword evidence="3" id="KW-0645">Protease</keyword>
<sequence>MSSVTMIPKEDTRTRTIPVPSASWHTVVWDDPINLMGYVTSVFQRHFGYSSEKATRLMLEVHERGRAVVSTGMRERMEADVVAMHGYGLRATLEAER</sequence>
<dbReference type="EMBL" id="AQHZ01000028">
    <property type="protein sequence ID" value="ENO17427.1"/>
    <property type="molecule type" value="Genomic_DNA"/>
</dbReference>
<dbReference type="InterPro" id="IPR014719">
    <property type="entry name" value="Ribosomal_bL12_C/ClpS-like"/>
</dbReference>